<dbReference type="CDD" id="cd08977">
    <property type="entry name" value="SusD"/>
    <property type="match status" value="1"/>
</dbReference>
<evidence type="ECO:0000256" key="1">
    <source>
        <dbReference type="ARBA" id="ARBA00004442"/>
    </source>
</evidence>
<reference evidence="7" key="1">
    <citation type="submission" date="2021-03" db="EMBL/GenBank/DDBJ databases">
        <title>Acanthopleuribacteraceae sp. M133.</title>
        <authorList>
            <person name="Wang G."/>
        </authorList>
    </citation>
    <scope>NUCLEOTIDE SEQUENCE</scope>
    <source>
        <strain evidence="7">M133</strain>
    </source>
</reference>
<dbReference type="InterPro" id="IPR012944">
    <property type="entry name" value="SusD_RagB_dom"/>
</dbReference>
<comment type="subcellular location">
    <subcellularLocation>
        <location evidence="1">Cell outer membrane</location>
    </subcellularLocation>
</comment>
<sequence length="436" mass="48192">MNQFLKHSRDGRGPSFSRHGLLLLIAMLTLFSCSDQDFDDPNNPSIEGDAADVKSMITGIESGMREELDIYLQVVSIFGRDAYYLETADPRYTQELIQGPIDNGGFLVTRPWRERYRVIRTCNVLFDKLPTFNITEAERAGAEGFARTVLAYQLLLNVNYTDTNGLIIDVAGDTPGPVVSKEEGFSFIASQLDQALGSLQSAGDSFGFTLSSGWAEYDTPPAFMQVNRALKARLEAYRGNWQACLDALDGSFVSTERSLSSGVFHSYSQAPGDLLNPIFENQAAGTIRWLGHPSVETDADPNDARFQSKIFKRPNIISLDGLSSDLGITIAASNVADFPIIRNEELLLLRAEANINLGNLGAAQGDIDFIRQSHGLDSVALTDANAIDQLLFERRYSLYAEGHRWIDMRRYGRLGQLPLDRAGDTVIERMPIPSSE</sequence>
<evidence type="ECO:0000256" key="4">
    <source>
        <dbReference type="ARBA" id="ARBA00023136"/>
    </source>
</evidence>
<evidence type="ECO:0000259" key="6">
    <source>
        <dbReference type="Pfam" id="PF07980"/>
    </source>
</evidence>
<dbReference type="AlphaFoldDB" id="A0A8A4U5M2"/>
<protein>
    <submittedName>
        <fullName evidence="7">RagB/SusD family nutrient uptake outer membrane protein</fullName>
    </submittedName>
</protein>
<dbReference type="KEGG" id="scor:J3U87_16490"/>
<keyword evidence="3" id="KW-0732">Signal</keyword>
<dbReference type="Gene3D" id="1.25.40.390">
    <property type="match status" value="1"/>
</dbReference>
<accession>A0A8A4U5M2</accession>
<dbReference type="Proteomes" id="UP000663929">
    <property type="component" value="Chromosome"/>
</dbReference>
<evidence type="ECO:0000256" key="3">
    <source>
        <dbReference type="ARBA" id="ARBA00022729"/>
    </source>
</evidence>
<evidence type="ECO:0000313" key="8">
    <source>
        <dbReference type="Proteomes" id="UP000663929"/>
    </source>
</evidence>
<organism evidence="7 8">
    <name type="scientific">Sulfidibacter corallicola</name>
    <dbReference type="NCBI Taxonomy" id="2818388"/>
    <lineage>
        <taxon>Bacteria</taxon>
        <taxon>Pseudomonadati</taxon>
        <taxon>Acidobacteriota</taxon>
        <taxon>Holophagae</taxon>
        <taxon>Acanthopleuribacterales</taxon>
        <taxon>Acanthopleuribacteraceae</taxon>
        <taxon>Sulfidibacter</taxon>
    </lineage>
</organism>
<evidence type="ECO:0000256" key="2">
    <source>
        <dbReference type="ARBA" id="ARBA00006275"/>
    </source>
</evidence>
<name>A0A8A4U5M2_SULCO</name>
<feature type="domain" description="RagB/SusD" evidence="6">
    <location>
        <begin position="335"/>
        <end position="411"/>
    </location>
</feature>
<evidence type="ECO:0000313" key="7">
    <source>
        <dbReference type="EMBL" id="QTD54045.1"/>
    </source>
</evidence>
<dbReference type="Pfam" id="PF07980">
    <property type="entry name" value="SusD_RagB"/>
    <property type="match status" value="1"/>
</dbReference>
<keyword evidence="8" id="KW-1185">Reference proteome</keyword>
<keyword evidence="4" id="KW-0472">Membrane</keyword>
<dbReference type="RefSeq" id="WP_237384145.1">
    <property type="nucleotide sequence ID" value="NZ_CP071793.1"/>
</dbReference>
<dbReference type="GO" id="GO:0009279">
    <property type="term" value="C:cell outer membrane"/>
    <property type="evidence" value="ECO:0007669"/>
    <property type="project" value="UniProtKB-SubCell"/>
</dbReference>
<dbReference type="EMBL" id="CP071793">
    <property type="protein sequence ID" value="QTD54045.1"/>
    <property type="molecule type" value="Genomic_DNA"/>
</dbReference>
<keyword evidence="5" id="KW-0998">Cell outer membrane</keyword>
<dbReference type="PROSITE" id="PS51257">
    <property type="entry name" value="PROKAR_LIPOPROTEIN"/>
    <property type="match status" value="1"/>
</dbReference>
<comment type="similarity">
    <text evidence="2">Belongs to the SusD family.</text>
</comment>
<evidence type="ECO:0000256" key="5">
    <source>
        <dbReference type="ARBA" id="ARBA00023237"/>
    </source>
</evidence>
<proteinExistence type="inferred from homology"/>
<gene>
    <name evidence="7" type="ORF">J3U87_16490</name>
</gene>
<dbReference type="SUPFAM" id="SSF48452">
    <property type="entry name" value="TPR-like"/>
    <property type="match status" value="1"/>
</dbReference>
<dbReference type="InterPro" id="IPR011990">
    <property type="entry name" value="TPR-like_helical_dom_sf"/>
</dbReference>